<evidence type="ECO:0000313" key="3">
    <source>
        <dbReference type="EMBL" id="KAF5961821.1"/>
    </source>
</evidence>
<dbReference type="GO" id="GO:0005576">
    <property type="term" value="C:extracellular region"/>
    <property type="evidence" value="ECO:0007669"/>
    <property type="project" value="TreeGrafter"/>
</dbReference>
<dbReference type="EMBL" id="JACBKZ010000001">
    <property type="protein sequence ID" value="KAF5961821.1"/>
    <property type="molecule type" value="Genomic_DNA"/>
</dbReference>
<dbReference type="Gene3D" id="3.90.730.10">
    <property type="entry name" value="Ribonuclease T2-like"/>
    <property type="match status" value="1"/>
</dbReference>
<dbReference type="GO" id="GO:0006401">
    <property type="term" value="P:RNA catabolic process"/>
    <property type="evidence" value="ECO:0007669"/>
    <property type="project" value="TreeGrafter"/>
</dbReference>
<evidence type="ECO:0000313" key="4">
    <source>
        <dbReference type="Proteomes" id="UP000593564"/>
    </source>
</evidence>
<sequence>MLCVAKRGVKSTEKKKIRITYQFKVTTLKMEWPGSYSGGKQGCRYPKTGKPAKDFTIAGLWPCYLDATIPEFCDSHSHFNIAKYSTLCNVKQTSNLTKNLQTNWPALACPSSDSENKLWSHEWNQHDYFEAALRLKKQVNLLKILTNEGIQPNGATYDVATGVEEGIRKAVGYMPGNIEATKIIDCPGIPMKAKCAPHIKFRSF</sequence>
<protein>
    <submittedName>
        <fullName evidence="3">Uncharacterized protein</fullName>
    </submittedName>
</protein>
<reference evidence="3 4" key="2">
    <citation type="submission" date="2020-07" db="EMBL/GenBank/DDBJ databases">
        <title>Genome assembly of wild tea tree DASZ reveals pedigree and selection history of tea varieties.</title>
        <authorList>
            <person name="Zhang W."/>
        </authorList>
    </citation>
    <scope>NUCLEOTIDE SEQUENCE [LARGE SCALE GENOMIC DNA]</scope>
    <source>
        <strain evidence="4">cv. G240</strain>
        <tissue evidence="3">Leaf</tissue>
    </source>
</reference>
<reference evidence="4" key="1">
    <citation type="journal article" date="2020" name="Nat. Commun.">
        <title>Genome assembly of wild tea tree DASZ reveals pedigree and selection history of tea varieties.</title>
        <authorList>
            <person name="Zhang W."/>
            <person name="Zhang Y."/>
            <person name="Qiu H."/>
            <person name="Guo Y."/>
            <person name="Wan H."/>
            <person name="Zhang X."/>
            <person name="Scossa F."/>
            <person name="Alseekh S."/>
            <person name="Zhang Q."/>
            <person name="Wang P."/>
            <person name="Xu L."/>
            <person name="Schmidt M.H."/>
            <person name="Jia X."/>
            <person name="Li D."/>
            <person name="Zhu A."/>
            <person name="Guo F."/>
            <person name="Chen W."/>
            <person name="Ni D."/>
            <person name="Usadel B."/>
            <person name="Fernie A.R."/>
            <person name="Wen W."/>
        </authorList>
    </citation>
    <scope>NUCLEOTIDE SEQUENCE [LARGE SCALE GENOMIC DNA]</scope>
    <source>
        <strain evidence="4">cv. G240</strain>
    </source>
</reference>
<organism evidence="3 4">
    <name type="scientific">Camellia sinensis</name>
    <name type="common">Tea plant</name>
    <name type="synonym">Thea sinensis</name>
    <dbReference type="NCBI Taxonomy" id="4442"/>
    <lineage>
        <taxon>Eukaryota</taxon>
        <taxon>Viridiplantae</taxon>
        <taxon>Streptophyta</taxon>
        <taxon>Embryophyta</taxon>
        <taxon>Tracheophyta</taxon>
        <taxon>Spermatophyta</taxon>
        <taxon>Magnoliopsida</taxon>
        <taxon>eudicotyledons</taxon>
        <taxon>Gunneridae</taxon>
        <taxon>Pentapetalae</taxon>
        <taxon>asterids</taxon>
        <taxon>Ericales</taxon>
        <taxon>Theaceae</taxon>
        <taxon>Camellia</taxon>
    </lineage>
</organism>
<accession>A0A7J7IB72</accession>
<comment type="caution">
    <text evidence="3">The sequence shown here is derived from an EMBL/GenBank/DDBJ whole genome shotgun (WGS) entry which is preliminary data.</text>
</comment>
<dbReference type="InterPro" id="IPR001568">
    <property type="entry name" value="RNase_T2-like"/>
</dbReference>
<comment type="similarity">
    <text evidence="1 2">Belongs to the RNase T2 family.</text>
</comment>
<name>A0A7J7IB72_CAMSI</name>
<dbReference type="GO" id="GO:0033897">
    <property type="term" value="F:ribonuclease T2 activity"/>
    <property type="evidence" value="ECO:0007669"/>
    <property type="project" value="InterPro"/>
</dbReference>
<gene>
    <name evidence="3" type="ORF">HYC85_003030</name>
</gene>
<evidence type="ECO:0000256" key="2">
    <source>
        <dbReference type="RuleBase" id="RU004328"/>
    </source>
</evidence>
<dbReference type="Proteomes" id="UP000593564">
    <property type="component" value="Unassembled WGS sequence"/>
</dbReference>
<dbReference type="PANTHER" id="PTHR11240:SF72">
    <property type="entry name" value="RIBONUCLEASE 1"/>
    <property type="match status" value="1"/>
</dbReference>
<dbReference type="GO" id="GO:0003723">
    <property type="term" value="F:RNA binding"/>
    <property type="evidence" value="ECO:0007669"/>
    <property type="project" value="InterPro"/>
</dbReference>
<dbReference type="Pfam" id="PF00445">
    <property type="entry name" value="Ribonuclease_T2"/>
    <property type="match status" value="1"/>
</dbReference>
<evidence type="ECO:0000256" key="1">
    <source>
        <dbReference type="ARBA" id="ARBA00007469"/>
    </source>
</evidence>
<dbReference type="PANTHER" id="PTHR11240">
    <property type="entry name" value="RIBONUCLEASE T2"/>
    <property type="match status" value="1"/>
</dbReference>
<keyword evidence="4" id="KW-1185">Reference proteome</keyword>
<dbReference type="InterPro" id="IPR036430">
    <property type="entry name" value="RNase_T2-like_sf"/>
</dbReference>
<dbReference type="SUPFAM" id="SSF55895">
    <property type="entry name" value="Ribonuclease Rh-like"/>
    <property type="match status" value="1"/>
</dbReference>
<dbReference type="AlphaFoldDB" id="A0A7J7IB72"/>
<proteinExistence type="inferred from homology"/>